<dbReference type="EMBL" id="LXQA010784289">
    <property type="protein sequence ID" value="MCI70856.1"/>
    <property type="molecule type" value="Genomic_DNA"/>
</dbReference>
<sequence length="37" mass="4219">MATNSETTELFACCNNSIDQIEVPDDEEDLEFEPQQL</sequence>
<evidence type="ECO:0000313" key="2">
    <source>
        <dbReference type="Proteomes" id="UP000265520"/>
    </source>
</evidence>
<feature type="non-terminal residue" evidence="1">
    <location>
        <position position="37"/>
    </location>
</feature>
<proteinExistence type="predicted"/>
<organism evidence="1 2">
    <name type="scientific">Trifolium medium</name>
    <dbReference type="NCBI Taxonomy" id="97028"/>
    <lineage>
        <taxon>Eukaryota</taxon>
        <taxon>Viridiplantae</taxon>
        <taxon>Streptophyta</taxon>
        <taxon>Embryophyta</taxon>
        <taxon>Tracheophyta</taxon>
        <taxon>Spermatophyta</taxon>
        <taxon>Magnoliopsida</taxon>
        <taxon>eudicotyledons</taxon>
        <taxon>Gunneridae</taxon>
        <taxon>Pentapetalae</taxon>
        <taxon>rosids</taxon>
        <taxon>fabids</taxon>
        <taxon>Fabales</taxon>
        <taxon>Fabaceae</taxon>
        <taxon>Papilionoideae</taxon>
        <taxon>50 kb inversion clade</taxon>
        <taxon>NPAAA clade</taxon>
        <taxon>Hologalegina</taxon>
        <taxon>IRL clade</taxon>
        <taxon>Trifolieae</taxon>
        <taxon>Trifolium</taxon>
    </lineage>
</organism>
<dbReference type="AlphaFoldDB" id="A0A392UEL9"/>
<keyword evidence="2" id="KW-1185">Reference proteome</keyword>
<comment type="caution">
    <text evidence="1">The sequence shown here is derived from an EMBL/GenBank/DDBJ whole genome shotgun (WGS) entry which is preliminary data.</text>
</comment>
<dbReference type="Proteomes" id="UP000265520">
    <property type="component" value="Unassembled WGS sequence"/>
</dbReference>
<name>A0A392UEL9_9FABA</name>
<protein>
    <submittedName>
        <fullName evidence="1">Uncharacterized protein</fullName>
    </submittedName>
</protein>
<evidence type="ECO:0000313" key="1">
    <source>
        <dbReference type="EMBL" id="MCI70856.1"/>
    </source>
</evidence>
<reference evidence="1 2" key="1">
    <citation type="journal article" date="2018" name="Front. Plant Sci.">
        <title>Red Clover (Trifolium pratense) and Zigzag Clover (T. medium) - A Picture of Genomic Similarities and Differences.</title>
        <authorList>
            <person name="Dluhosova J."/>
            <person name="Istvanek J."/>
            <person name="Nedelnik J."/>
            <person name="Repkova J."/>
        </authorList>
    </citation>
    <scope>NUCLEOTIDE SEQUENCE [LARGE SCALE GENOMIC DNA]</scope>
    <source>
        <strain evidence="2">cv. 10/8</strain>
        <tissue evidence="1">Leaf</tissue>
    </source>
</reference>
<accession>A0A392UEL9</accession>